<dbReference type="PANTHER" id="PTHR11471:SF27">
    <property type="entry name" value="TUMOR NECROSIS FACTOR LIGAND SUPERFAMILY MEMBER 10"/>
    <property type="match status" value="1"/>
</dbReference>
<evidence type="ECO:0000256" key="3">
    <source>
        <dbReference type="ARBA" id="ARBA00022514"/>
    </source>
</evidence>
<reference evidence="7" key="1">
    <citation type="submission" date="2012-01" db="EMBL/GenBank/DDBJ databases">
        <authorList>
            <person name="Walter R."/>
            <person name="Schartl M."/>
            <person name="Warren W."/>
        </authorList>
    </citation>
    <scope>NUCLEOTIDE SEQUENCE [LARGE SCALE GENOMIC DNA]</scope>
    <source>
        <strain evidence="7">JP 163 A</strain>
    </source>
</reference>
<evidence type="ECO:0000256" key="2">
    <source>
        <dbReference type="ARBA" id="ARBA00008670"/>
    </source>
</evidence>
<dbReference type="Proteomes" id="UP000002852">
    <property type="component" value="Unassembled WGS sequence"/>
</dbReference>
<evidence type="ECO:0000259" key="5">
    <source>
        <dbReference type="PROSITE" id="PS50049"/>
    </source>
</evidence>
<reference evidence="7" key="2">
    <citation type="journal article" date="2013" name="Nat. Genet.">
        <title>The genome of the platyfish, Xiphophorus maculatus, provides insights into evolutionary adaptation and several complex traits.</title>
        <authorList>
            <person name="Schartl M."/>
            <person name="Walter R.B."/>
            <person name="Shen Y."/>
            <person name="Garcia T."/>
            <person name="Catchen J."/>
            <person name="Amores A."/>
            <person name="Braasch I."/>
            <person name="Chalopin D."/>
            <person name="Volff J.N."/>
            <person name="Lesch K.P."/>
            <person name="Bisazza A."/>
            <person name="Minx P."/>
            <person name="Hillier L."/>
            <person name="Wilson R.K."/>
            <person name="Fuerstenberg S."/>
            <person name="Boore J."/>
            <person name="Searle S."/>
            <person name="Postlethwait J.H."/>
            <person name="Warren W.C."/>
        </authorList>
    </citation>
    <scope>NUCLEOTIDE SEQUENCE [LARGE SCALE GENOMIC DNA]</scope>
    <source>
        <strain evidence="7">JP 163 A</strain>
    </source>
</reference>
<comment type="similarity">
    <text evidence="2">Belongs to the tumor necrosis factor family.</text>
</comment>
<dbReference type="STRING" id="8083.ENSXMAP00000027179"/>
<dbReference type="InterPro" id="IPR008983">
    <property type="entry name" value="Tumour_necrosis_fac-like_dom"/>
</dbReference>
<organism evidence="6 7">
    <name type="scientific">Xiphophorus maculatus</name>
    <name type="common">Southern platyfish</name>
    <name type="synonym">Platypoecilus maculatus</name>
    <dbReference type="NCBI Taxonomy" id="8083"/>
    <lineage>
        <taxon>Eukaryota</taxon>
        <taxon>Metazoa</taxon>
        <taxon>Chordata</taxon>
        <taxon>Craniata</taxon>
        <taxon>Vertebrata</taxon>
        <taxon>Euteleostomi</taxon>
        <taxon>Actinopterygii</taxon>
        <taxon>Neopterygii</taxon>
        <taxon>Teleostei</taxon>
        <taxon>Neoteleostei</taxon>
        <taxon>Acanthomorphata</taxon>
        <taxon>Ovalentaria</taxon>
        <taxon>Atherinomorphae</taxon>
        <taxon>Cyprinodontiformes</taxon>
        <taxon>Poeciliidae</taxon>
        <taxon>Poeciliinae</taxon>
        <taxon>Xiphophorus</taxon>
    </lineage>
</organism>
<dbReference type="Ensembl" id="ENSXMAT00000031566.1">
    <property type="protein sequence ID" value="ENSXMAP00000027179.1"/>
    <property type="gene ID" value="ENSXMAG00000027278.1"/>
</dbReference>
<dbReference type="AlphaFoldDB" id="A0A3B5QA85"/>
<comment type="subcellular location">
    <subcellularLocation>
        <location evidence="1">Membrane</location>
    </subcellularLocation>
</comment>
<dbReference type="PANTHER" id="PTHR11471">
    <property type="entry name" value="TUMOR NECROSIS FACTOR FAMILY MEMBER"/>
    <property type="match status" value="1"/>
</dbReference>
<dbReference type="GO" id="GO:0005125">
    <property type="term" value="F:cytokine activity"/>
    <property type="evidence" value="ECO:0007669"/>
    <property type="project" value="UniProtKB-KW"/>
</dbReference>
<evidence type="ECO:0000256" key="4">
    <source>
        <dbReference type="ARBA" id="ARBA00023136"/>
    </source>
</evidence>
<dbReference type="InterPro" id="IPR006052">
    <property type="entry name" value="TNF_dom"/>
</dbReference>
<dbReference type="Gene3D" id="2.60.120.40">
    <property type="match status" value="1"/>
</dbReference>
<evidence type="ECO:0000256" key="1">
    <source>
        <dbReference type="ARBA" id="ARBA00004370"/>
    </source>
</evidence>
<keyword evidence="7" id="KW-1185">Reference proteome</keyword>
<keyword evidence="3" id="KW-0202">Cytokine</keyword>
<dbReference type="GO" id="GO:0005164">
    <property type="term" value="F:tumor necrosis factor receptor binding"/>
    <property type="evidence" value="ECO:0007669"/>
    <property type="project" value="InterPro"/>
</dbReference>
<keyword evidence="4" id="KW-0472">Membrane</keyword>
<evidence type="ECO:0000313" key="7">
    <source>
        <dbReference type="Proteomes" id="UP000002852"/>
    </source>
</evidence>
<dbReference type="GO" id="GO:0016020">
    <property type="term" value="C:membrane"/>
    <property type="evidence" value="ECO:0007669"/>
    <property type="project" value="UniProtKB-SubCell"/>
</dbReference>
<dbReference type="GO" id="GO:0005615">
    <property type="term" value="C:extracellular space"/>
    <property type="evidence" value="ECO:0007669"/>
    <property type="project" value="UniProtKB-KW"/>
</dbReference>
<proteinExistence type="inferred from homology"/>
<dbReference type="GO" id="GO:0006955">
    <property type="term" value="P:immune response"/>
    <property type="evidence" value="ECO:0007669"/>
    <property type="project" value="InterPro"/>
</dbReference>
<evidence type="ECO:0000313" key="6">
    <source>
        <dbReference type="Ensembl" id="ENSXMAP00000027179.1"/>
    </source>
</evidence>
<sequence>MRIERSVCSLTSQIHILRKGGLFPLTTGDRLFVTVTNASAVDMDEKSSFFGAFLIS</sequence>
<accession>A0A3B5QA85</accession>
<dbReference type="InParanoid" id="A0A3B5QA85"/>
<feature type="domain" description="THD" evidence="5">
    <location>
        <begin position="1"/>
        <end position="55"/>
    </location>
</feature>
<dbReference type="PROSITE" id="PS50049">
    <property type="entry name" value="THD_2"/>
    <property type="match status" value="1"/>
</dbReference>
<reference evidence="6" key="3">
    <citation type="submission" date="2025-08" db="UniProtKB">
        <authorList>
            <consortium name="Ensembl"/>
        </authorList>
    </citation>
    <scope>IDENTIFICATION</scope>
    <source>
        <strain evidence="6">JP 163 A</strain>
    </source>
</reference>
<dbReference type="Pfam" id="PF00229">
    <property type="entry name" value="TNF"/>
    <property type="match status" value="1"/>
</dbReference>
<protein>
    <recommendedName>
        <fullName evidence="5">THD domain-containing protein</fullName>
    </recommendedName>
</protein>
<name>A0A3B5QA85_XIPMA</name>
<dbReference type="SUPFAM" id="SSF49842">
    <property type="entry name" value="TNF-like"/>
    <property type="match status" value="1"/>
</dbReference>
<reference evidence="6" key="4">
    <citation type="submission" date="2025-09" db="UniProtKB">
        <authorList>
            <consortium name="Ensembl"/>
        </authorList>
    </citation>
    <scope>IDENTIFICATION</scope>
    <source>
        <strain evidence="6">JP 163 A</strain>
    </source>
</reference>